<dbReference type="Gene3D" id="1.20.140.150">
    <property type="match status" value="1"/>
</dbReference>
<dbReference type="PANTHER" id="PTHR12002">
    <property type="entry name" value="CLAUDIN"/>
    <property type="match status" value="1"/>
</dbReference>
<dbReference type="PRINTS" id="PR01077">
    <property type="entry name" value="CLAUDIN"/>
</dbReference>
<keyword evidence="8 11" id="KW-1133">Transmembrane helix</keyword>
<keyword evidence="7" id="KW-0965">Cell junction</keyword>
<dbReference type="AlphaFoldDB" id="A0A8J6F2X0"/>
<feature type="transmembrane region" description="Helical" evidence="11">
    <location>
        <begin position="7"/>
        <end position="30"/>
    </location>
</feature>
<dbReference type="Pfam" id="PF00822">
    <property type="entry name" value="PMP22_Claudin"/>
    <property type="match status" value="1"/>
</dbReference>
<evidence type="ECO:0000256" key="4">
    <source>
        <dbReference type="ARBA" id="ARBA00022427"/>
    </source>
</evidence>
<organism evidence="12 13">
    <name type="scientific">Eleutherodactylus coqui</name>
    <name type="common">Puerto Rican coqui</name>
    <dbReference type="NCBI Taxonomy" id="57060"/>
    <lineage>
        <taxon>Eukaryota</taxon>
        <taxon>Metazoa</taxon>
        <taxon>Chordata</taxon>
        <taxon>Craniata</taxon>
        <taxon>Vertebrata</taxon>
        <taxon>Euteleostomi</taxon>
        <taxon>Amphibia</taxon>
        <taxon>Batrachia</taxon>
        <taxon>Anura</taxon>
        <taxon>Neobatrachia</taxon>
        <taxon>Hyloidea</taxon>
        <taxon>Eleutherodactylidae</taxon>
        <taxon>Eleutherodactylinae</taxon>
        <taxon>Eleutherodactylus</taxon>
        <taxon>Eleutherodactylus</taxon>
    </lineage>
</organism>
<sequence>MRTPTVMIIGMVLAPCGLVLNLTSTVAPAWRTLSSLVNRPTDVILTQGIWDICQETTTNQNEQCGVQNSDYFSQQVVQVARALMIVSLVVNSLGIALASWGVRCWEDVPHFLISGFGGLVIFLSGILSLIPIAWYNNRMYNMPAPDQQQNTAVGYALVLGYLGSCLEIIGGFSLMLCFVPPCKKYMKNRGKATSAMYYSKNQPSHKEKPISHVYSVQNTDYPSNQLRYSIQNDNYEHSKKGTSVASSARSYTNPMDVTAGEHPRRYGRPDSQLSSLPCDSDLL</sequence>
<evidence type="ECO:0000313" key="13">
    <source>
        <dbReference type="Proteomes" id="UP000770717"/>
    </source>
</evidence>
<keyword evidence="4" id="KW-0796">Tight junction</keyword>
<evidence type="ECO:0000256" key="10">
    <source>
        <dbReference type="SAM" id="MobiDB-lite"/>
    </source>
</evidence>
<evidence type="ECO:0000256" key="3">
    <source>
        <dbReference type="ARBA" id="ARBA00008295"/>
    </source>
</evidence>
<evidence type="ECO:0000313" key="12">
    <source>
        <dbReference type="EMBL" id="KAG9480492.1"/>
    </source>
</evidence>
<evidence type="ECO:0000256" key="7">
    <source>
        <dbReference type="ARBA" id="ARBA00022949"/>
    </source>
</evidence>
<evidence type="ECO:0000256" key="5">
    <source>
        <dbReference type="ARBA" id="ARBA00022475"/>
    </source>
</evidence>
<dbReference type="GO" id="GO:0005923">
    <property type="term" value="C:bicellular tight junction"/>
    <property type="evidence" value="ECO:0007669"/>
    <property type="project" value="UniProtKB-SubCell"/>
</dbReference>
<gene>
    <name evidence="12" type="ORF">GDO78_012124</name>
</gene>
<comment type="caution">
    <text evidence="12">The sequence shown here is derived from an EMBL/GenBank/DDBJ whole genome shotgun (WGS) entry which is preliminary data.</text>
</comment>
<evidence type="ECO:0000256" key="1">
    <source>
        <dbReference type="ARBA" id="ARBA00004435"/>
    </source>
</evidence>
<name>A0A8J6F2X0_ELECQ</name>
<evidence type="ECO:0000256" key="11">
    <source>
        <dbReference type="SAM" id="Phobius"/>
    </source>
</evidence>
<accession>A0A8J6F2X0</accession>
<feature type="transmembrane region" description="Helical" evidence="11">
    <location>
        <begin position="111"/>
        <end position="135"/>
    </location>
</feature>
<reference evidence="12" key="1">
    <citation type="thesis" date="2020" institute="ProQuest LLC" country="789 East Eisenhower Parkway, Ann Arbor, MI, USA">
        <title>Comparative Genomics and Chromosome Evolution.</title>
        <authorList>
            <person name="Mudd A.B."/>
        </authorList>
    </citation>
    <scope>NUCLEOTIDE SEQUENCE</scope>
    <source>
        <strain evidence="12">HN-11 Male</strain>
        <tissue evidence="12">Kidney and liver</tissue>
    </source>
</reference>
<comment type="subcellular location">
    <subcellularLocation>
        <location evidence="1">Cell junction</location>
        <location evidence="1">Tight junction</location>
    </subcellularLocation>
    <subcellularLocation>
        <location evidence="2">Cell membrane</location>
        <topology evidence="2">Multi-pass membrane protein</topology>
    </subcellularLocation>
</comment>
<dbReference type="GO" id="GO:0005886">
    <property type="term" value="C:plasma membrane"/>
    <property type="evidence" value="ECO:0007669"/>
    <property type="project" value="UniProtKB-SubCell"/>
</dbReference>
<dbReference type="GO" id="GO:0005198">
    <property type="term" value="F:structural molecule activity"/>
    <property type="evidence" value="ECO:0007669"/>
    <property type="project" value="InterPro"/>
</dbReference>
<evidence type="ECO:0008006" key="14">
    <source>
        <dbReference type="Google" id="ProtNLM"/>
    </source>
</evidence>
<dbReference type="InterPro" id="IPR006187">
    <property type="entry name" value="Claudin"/>
</dbReference>
<dbReference type="Proteomes" id="UP000770717">
    <property type="component" value="Unassembled WGS sequence"/>
</dbReference>
<evidence type="ECO:0000256" key="9">
    <source>
        <dbReference type="ARBA" id="ARBA00023136"/>
    </source>
</evidence>
<comment type="similarity">
    <text evidence="3">Belongs to the claudin family.</text>
</comment>
<dbReference type="EMBL" id="WNTK01000007">
    <property type="protein sequence ID" value="KAG9480492.1"/>
    <property type="molecule type" value="Genomic_DNA"/>
</dbReference>
<feature type="compositionally biased region" description="Polar residues" evidence="10">
    <location>
        <begin position="241"/>
        <end position="255"/>
    </location>
</feature>
<feature type="compositionally biased region" description="Basic and acidic residues" evidence="10">
    <location>
        <begin position="259"/>
        <end position="268"/>
    </location>
</feature>
<keyword evidence="6 11" id="KW-0812">Transmembrane</keyword>
<keyword evidence="5" id="KW-1003">Cell membrane</keyword>
<evidence type="ECO:0000256" key="2">
    <source>
        <dbReference type="ARBA" id="ARBA00004651"/>
    </source>
</evidence>
<proteinExistence type="inferred from homology"/>
<dbReference type="OrthoDB" id="8790791at2759"/>
<feature type="transmembrane region" description="Helical" evidence="11">
    <location>
        <begin position="155"/>
        <end position="179"/>
    </location>
</feature>
<keyword evidence="13" id="KW-1185">Reference proteome</keyword>
<evidence type="ECO:0000256" key="8">
    <source>
        <dbReference type="ARBA" id="ARBA00022989"/>
    </source>
</evidence>
<dbReference type="InterPro" id="IPR004031">
    <property type="entry name" value="PMP22/EMP/MP20/Claudin"/>
</dbReference>
<protein>
    <recommendedName>
        <fullName evidence="14">Claudin</fullName>
    </recommendedName>
</protein>
<evidence type="ECO:0000256" key="6">
    <source>
        <dbReference type="ARBA" id="ARBA00022692"/>
    </source>
</evidence>
<feature type="transmembrane region" description="Helical" evidence="11">
    <location>
        <begin position="79"/>
        <end position="99"/>
    </location>
</feature>
<feature type="region of interest" description="Disordered" evidence="10">
    <location>
        <begin position="237"/>
        <end position="283"/>
    </location>
</feature>
<keyword evidence="9 11" id="KW-0472">Membrane</keyword>